<reference evidence="1" key="1">
    <citation type="submission" date="2022-03" db="EMBL/GenBank/DDBJ databases">
        <authorList>
            <person name="Alioto T."/>
            <person name="Alioto T."/>
            <person name="Gomez Garrido J."/>
        </authorList>
    </citation>
    <scope>NUCLEOTIDE SEQUENCE</scope>
</reference>
<accession>A0AAD1RHF3</accession>
<dbReference type="Proteomes" id="UP001295444">
    <property type="component" value="Chromosome 02"/>
</dbReference>
<evidence type="ECO:0000313" key="1">
    <source>
        <dbReference type="EMBL" id="CAH2254049.1"/>
    </source>
</evidence>
<evidence type="ECO:0000313" key="2">
    <source>
        <dbReference type="Proteomes" id="UP001295444"/>
    </source>
</evidence>
<dbReference type="EMBL" id="OW240913">
    <property type="protein sequence ID" value="CAH2254049.1"/>
    <property type="molecule type" value="Genomic_DNA"/>
</dbReference>
<keyword evidence="2" id="KW-1185">Reference proteome</keyword>
<gene>
    <name evidence="1" type="ORF">PECUL_23A000599</name>
</gene>
<organism evidence="1 2">
    <name type="scientific">Pelobates cultripes</name>
    <name type="common">Western spadefoot toad</name>
    <dbReference type="NCBI Taxonomy" id="61616"/>
    <lineage>
        <taxon>Eukaryota</taxon>
        <taxon>Metazoa</taxon>
        <taxon>Chordata</taxon>
        <taxon>Craniata</taxon>
        <taxon>Vertebrata</taxon>
        <taxon>Euteleostomi</taxon>
        <taxon>Amphibia</taxon>
        <taxon>Batrachia</taxon>
        <taxon>Anura</taxon>
        <taxon>Pelobatoidea</taxon>
        <taxon>Pelobatidae</taxon>
        <taxon>Pelobates</taxon>
    </lineage>
</organism>
<sequence length="115" mass="13347">MKALKSHIFWFCPALTQYWQRIRDLIVSKVGKNLPLPPEHYFLHMLLQGFTAYKATLITHITLAAKQYIAALWKSTLAPDVKSVLAKVSLTQQYEKMSHTISGTLAHYERTWSKW</sequence>
<dbReference type="AlphaFoldDB" id="A0AAD1RHF3"/>
<protein>
    <submittedName>
        <fullName evidence="1">Uncharacterized protein</fullName>
    </submittedName>
</protein>
<proteinExistence type="predicted"/>
<name>A0AAD1RHF3_PELCU</name>